<dbReference type="OrthoDB" id="2260421at2759"/>
<accession>A0A8H7S1K3</accession>
<gene>
    <name evidence="2" type="ORF">INT45_012523</name>
</gene>
<feature type="non-terminal residue" evidence="2">
    <location>
        <position position="1"/>
    </location>
</feature>
<proteinExistence type="predicted"/>
<name>A0A8H7S1K3_9FUNG</name>
<dbReference type="EMBL" id="JAEPRB010000097">
    <property type="protein sequence ID" value="KAG2221879.1"/>
    <property type="molecule type" value="Genomic_DNA"/>
</dbReference>
<keyword evidence="3" id="KW-1185">Reference proteome</keyword>
<evidence type="ECO:0000256" key="1">
    <source>
        <dbReference type="SAM" id="Coils"/>
    </source>
</evidence>
<dbReference type="Proteomes" id="UP000646827">
    <property type="component" value="Unassembled WGS sequence"/>
</dbReference>
<reference evidence="2 3" key="1">
    <citation type="submission" date="2020-12" db="EMBL/GenBank/DDBJ databases">
        <title>Metabolic potential, ecology and presence of endohyphal bacteria is reflected in genomic diversity of Mucoromycotina.</title>
        <authorList>
            <person name="Muszewska A."/>
            <person name="Okrasinska A."/>
            <person name="Steczkiewicz K."/>
            <person name="Drgas O."/>
            <person name="Orlowska M."/>
            <person name="Perlinska-Lenart U."/>
            <person name="Aleksandrzak-Piekarczyk T."/>
            <person name="Szatraj K."/>
            <person name="Zielenkiewicz U."/>
            <person name="Pilsyk S."/>
            <person name="Malc E."/>
            <person name="Mieczkowski P."/>
            <person name="Kruszewska J.S."/>
            <person name="Biernat P."/>
            <person name="Pawlowska J."/>
        </authorList>
    </citation>
    <scope>NUCLEOTIDE SEQUENCE [LARGE SCALE GENOMIC DNA]</scope>
    <source>
        <strain evidence="2 3">CBS 142.35</strain>
    </source>
</reference>
<comment type="caution">
    <text evidence="2">The sequence shown here is derived from an EMBL/GenBank/DDBJ whole genome shotgun (WGS) entry which is preliminary data.</text>
</comment>
<organism evidence="2 3">
    <name type="scientific">Circinella minor</name>
    <dbReference type="NCBI Taxonomy" id="1195481"/>
    <lineage>
        <taxon>Eukaryota</taxon>
        <taxon>Fungi</taxon>
        <taxon>Fungi incertae sedis</taxon>
        <taxon>Mucoromycota</taxon>
        <taxon>Mucoromycotina</taxon>
        <taxon>Mucoromycetes</taxon>
        <taxon>Mucorales</taxon>
        <taxon>Lichtheimiaceae</taxon>
        <taxon>Circinella</taxon>
    </lineage>
</organism>
<protein>
    <submittedName>
        <fullName evidence="2">Uncharacterized protein</fullName>
    </submittedName>
</protein>
<feature type="coiled-coil region" evidence="1">
    <location>
        <begin position="113"/>
        <end position="147"/>
    </location>
</feature>
<evidence type="ECO:0000313" key="2">
    <source>
        <dbReference type="EMBL" id="KAG2221879.1"/>
    </source>
</evidence>
<evidence type="ECO:0000313" key="3">
    <source>
        <dbReference type="Proteomes" id="UP000646827"/>
    </source>
</evidence>
<sequence length="161" mass="18809">FFFGGDEKQLDLAKLNNAIFETAQDNLKRDLTEFVQVFENSNHVKEDTLAASYVQLTNCSQSLQAAKTRKDDLQSIINQGNKTQEEMNTLSTILEDIKNAQETRTPPFSKERAEFLKQLEMERQEQLKELRRQQDKIEEHYAKKTRESTYRNLVGSSFFYS</sequence>
<dbReference type="AlphaFoldDB" id="A0A8H7S1K3"/>
<keyword evidence="1" id="KW-0175">Coiled coil</keyword>